<organism evidence="1 2">
    <name type="scientific">Enterococcus faecalis TX4248</name>
    <dbReference type="NCBI Taxonomy" id="749495"/>
    <lineage>
        <taxon>Bacteria</taxon>
        <taxon>Bacillati</taxon>
        <taxon>Bacillota</taxon>
        <taxon>Bacilli</taxon>
        <taxon>Lactobacillales</taxon>
        <taxon>Enterococcaceae</taxon>
        <taxon>Enterococcus</taxon>
    </lineage>
</organism>
<sequence length="129" mass="15228">MKRTKKEFTPYNEYHDRPFELKWATAFALGELQEGIEASDEYSKRAFERLPQQTTEEIEEYLEQSLKNNQVLEIQLNTLDDFGRVQPPIVGVFEGMSSMEYAKVGHTHILFEEIRHIKSHEFTKWSSLD</sequence>
<proteinExistence type="predicted"/>
<dbReference type="AlphaFoldDB" id="A0A125W864"/>
<dbReference type="GeneID" id="60893479"/>
<evidence type="ECO:0000313" key="1">
    <source>
        <dbReference type="EMBL" id="EFM83484.1"/>
    </source>
</evidence>
<reference evidence="2" key="1">
    <citation type="submission" date="2010-07" db="EMBL/GenBank/DDBJ databases">
        <authorList>
            <person name="Weinstock G."/>
            <person name="Sodergren E."/>
            <person name="Clifton S."/>
            <person name="Fulton L."/>
            <person name="Fulton B."/>
            <person name="Courtney L."/>
            <person name="Fronick C."/>
            <person name="Harrison M."/>
            <person name="Strong C."/>
            <person name="Farmer C."/>
            <person name="Delahaunty K."/>
            <person name="Markovic C."/>
            <person name="Hall O."/>
            <person name="Minx P."/>
            <person name="Tomlinson C."/>
            <person name="Mitreva M."/>
            <person name="Hou S."/>
            <person name="Chen J."/>
            <person name="Wollam A."/>
            <person name="Pepin K.H."/>
            <person name="Johnson M."/>
            <person name="Bhonagiri V."/>
            <person name="Zhang X."/>
            <person name="Suruliraj S."/>
            <person name="Warren W."/>
            <person name="Chinwalla A."/>
            <person name="Mardis E.R."/>
            <person name="Wilson R.K."/>
        </authorList>
    </citation>
    <scope>NUCLEOTIDE SEQUENCE [LARGE SCALE GENOMIC DNA]</scope>
    <source>
        <strain evidence="2">TX4248</strain>
    </source>
</reference>
<protein>
    <submittedName>
        <fullName evidence="1">Uncharacterized protein</fullName>
    </submittedName>
</protein>
<evidence type="ECO:0000313" key="2">
    <source>
        <dbReference type="Proteomes" id="UP000004846"/>
    </source>
</evidence>
<dbReference type="RefSeq" id="WP_002358138.1">
    <property type="nucleotide sequence ID" value="NZ_GL454430.1"/>
</dbReference>
<gene>
    <name evidence="1" type="ORF">HMPREF9498_00942</name>
</gene>
<accession>A0A125W864</accession>
<comment type="caution">
    <text evidence="1">The sequence shown here is derived from an EMBL/GenBank/DDBJ whole genome shotgun (WGS) entry which is preliminary data.</text>
</comment>
<dbReference type="EMBL" id="AEBR01000025">
    <property type="protein sequence ID" value="EFM83484.1"/>
    <property type="molecule type" value="Genomic_DNA"/>
</dbReference>
<dbReference type="HOGENOM" id="CLU_132560_0_1_9"/>
<name>A0A125W864_ENTFL</name>
<dbReference type="Proteomes" id="UP000004846">
    <property type="component" value="Unassembled WGS sequence"/>
</dbReference>